<evidence type="ECO:0000313" key="3">
    <source>
        <dbReference type="EMBL" id="GAA5198013.1"/>
    </source>
</evidence>
<evidence type="ECO:0000256" key="1">
    <source>
        <dbReference type="ARBA" id="ARBA00010751"/>
    </source>
</evidence>
<dbReference type="PANTHER" id="PTHR34068:SF2">
    <property type="entry name" value="UPF0145 PROTEIN SCO3412"/>
    <property type="match status" value="1"/>
</dbReference>
<evidence type="ECO:0000313" key="4">
    <source>
        <dbReference type="Proteomes" id="UP001501570"/>
    </source>
</evidence>
<name>A0ABP9SMX8_9ACTN</name>
<dbReference type="Proteomes" id="UP001501570">
    <property type="component" value="Unassembled WGS sequence"/>
</dbReference>
<comment type="similarity">
    <text evidence="1">Belongs to the UPF0145 family.</text>
</comment>
<dbReference type="Pfam" id="PF01906">
    <property type="entry name" value="YbjQ_1"/>
    <property type="match status" value="1"/>
</dbReference>
<gene>
    <name evidence="3" type="ORF">GCM10023322_70510</name>
</gene>
<feature type="region of interest" description="Disordered" evidence="2">
    <location>
        <begin position="112"/>
        <end position="141"/>
    </location>
</feature>
<accession>A0ABP9SMX8</accession>
<comment type="caution">
    <text evidence="3">The sequence shown here is derived from an EMBL/GenBank/DDBJ whole genome shotgun (WGS) entry which is preliminary data.</text>
</comment>
<reference evidence="4" key="1">
    <citation type="journal article" date="2019" name="Int. J. Syst. Evol. Microbiol.">
        <title>The Global Catalogue of Microorganisms (GCM) 10K type strain sequencing project: providing services to taxonomists for standard genome sequencing and annotation.</title>
        <authorList>
            <consortium name="The Broad Institute Genomics Platform"/>
            <consortium name="The Broad Institute Genome Sequencing Center for Infectious Disease"/>
            <person name="Wu L."/>
            <person name="Ma J."/>
        </authorList>
    </citation>
    <scope>NUCLEOTIDE SEQUENCE [LARGE SCALE GENOMIC DNA]</scope>
    <source>
        <strain evidence="4">JCM 18304</strain>
    </source>
</reference>
<dbReference type="InterPro" id="IPR035439">
    <property type="entry name" value="UPF0145_dom_sf"/>
</dbReference>
<dbReference type="Gene3D" id="3.30.110.70">
    <property type="entry name" value="Hypothetical protein apc22750. Chain B"/>
    <property type="match status" value="1"/>
</dbReference>
<dbReference type="EMBL" id="BAABJQ010000031">
    <property type="protein sequence ID" value="GAA5198013.1"/>
    <property type="molecule type" value="Genomic_DNA"/>
</dbReference>
<proteinExistence type="inferred from homology"/>
<dbReference type="RefSeq" id="WP_345637178.1">
    <property type="nucleotide sequence ID" value="NZ_BAABJQ010000031.1"/>
</dbReference>
<dbReference type="InterPro" id="IPR002765">
    <property type="entry name" value="UPF0145_YbjQ-like"/>
</dbReference>
<dbReference type="SUPFAM" id="SSF117782">
    <property type="entry name" value="YbjQ-like"/>
    <property type="match status" value="1"/>
</dbReference>
<organism evidence="3 4">
    <name type="scientific">Rugosimonospora acidiphila</name>
    <dbReference type="NCBI Taxonomy" id="556531"/>
    <lineage>
        <taxon>Bacteria</taxon>
        <taxon>Bacillati</taxon>
        <taxon>Actinomycetota</taxon>
        <taxon>Actinomycetes</taxon>
        <taxon>Micromonosporales</taxon>
        <taxon>Micromonosporaceae</taxon>
        <taxon>Rugosimonospora</taxon>
    </lineage>
</organism>
<keyword evidence="4" id="KW-1185">Reference proteome</keyword>
<sequence>MLIVTVENLPGYQIRGLIGEVVGVTARPQNKFTEGVRSLSGSLSEAGEQYLIAGRREAVERMAYHARSAGANAVIGMRFDHRVVSPNWVEICAYGTAVVAVAVRAALPGPRRATARRMASRPEAPPPALYETILEEETNSP</sequence>
<dbReference type="PANTHER" id="PTHR34068">
    <property type="entry name" value="UPF0145 PROTEIN YBJQ"/>
    <property type="match status" value="1"/>
</dbReference>
<protein>
    <submittedName>
        <fullName evidence="3">Uncharacterized protein</fullName>
    </submittedName>
</protein>
<evidence type="ECO:0000256" key="2">
    <source>
        <dbReference type="SAM" id="MobiDB-lite"/>
    </source>
</evidence>